<evidence type="ECO:0000313" key="3">
    <source>
        <dbReference type="Proteomes" id="UP000714380"/>
    </source>
</evidence>
<evidence type="ECO:0008006" key="4">
    <source>
        <dbReference type="Google" id="ProtNLM"/>
    </source>
</evidence>
<keyword evidence="1" id="KW-1133">Transmembrane helix</keyword>
<keyword evidence="1" id="KW-0812">Transmembrane</keyword>
<gene>
    <name evidence="2" type="ORF">I9W95_16045</name>
</gene>
<sequence>MSSESQNSQEKPDLTKYIGLGFLAGLVVCVLVLEYYGYIRHPSKEDALVIEEFRLLTLNTDEDLKVSQKSSGREGFCVNGYLLVRPQNGKNVAGILVDKKNRPIACQDDLQPASSHNE</sequence>
<protein>
    <recommendedName>
        <fullName evidence="4">Kinase</fullName>
    </recommendedName>
</protein>
<name>A0ABS7ZU50_9GAMM</name>
<comment type="caution">
    <text evidence="2">The sequence shown here is derived from an EMBL/GenBank/DDBJ whole genome shotgun (WGS) entry which is preliminary data.</text>
</comment>
<organism evidence="2 3">
    <name type="scientific">Thalassolituus marinus</name>
    <dbReference type="NCBI Taxonomy" id="671053"/>
    <lineage>
        <taxon>Bacteria</taxon>
        <taxon>Pseudomonadati</taxon>
        <taxon>Pseudomonadota</taxon>
        <taxon>Gammaproteobacteria</taxon>
        <taxon>Oceanospirillales</taxon>
        <taxon>Oceanospirillaceae</taxon>
        <taxon>Thalassolituus</taxon>
    </lineage>
</organism>
<proteinExistence type="predicted"/>
<keyword evidence="1" id="KW-0472">Membrane</keyword>
<dbReference type="EMBL" id="JAEDAH010000099">
    <property type="protein sequence ID" value="MCA6065112.1"/>
    <property type="molecule type" value="Genomic_DNA"/>
</dbReference>
<dbReference type="Proteomes" id="UP000714380">
    <property type="component" value="Unassembled WGS sequence"/>
</dbReference>
<evidence type="ECO:0000313" key="2">
    <source>
        <dbReference type="EMBL" id="MCA6065112.1"/>
    </source>
</evidence>
<reference evidence="2 3" key="1">
    <citation type="submission" date="2020-12" db="EMBL/GenBank/DDBJ databases">
        <title>Novel Thalassolituus-related marine hydrocarbonoclastic bacteria mediated algae-derived hydrocarbons mineralization in twilight zone of the northern South China Sea.</title>
        <authorList>
            <person name="Dong C."/>
        </authorList>
    </citation>
    <scope>NUCLEOTIDE SEQUENCE [LARGE SCALE GENOMIC DNA]</scope>
    <source>
        <strain evidence="2 3">IMCC1826</strain>
    </source>
</reference>
<keyword evidence="3" id="KW-1185">Reference proteome</keyword>
<evidence type="ECO:0000256" key="1">
    <source>
        <dbReference type="SAM" id="Phobius"/>
    </source>
</evidence>
<accession>A0ABS7ZU50</accession>
<dbReference type="RefSeq" id="WP_225676736.1">
    <property type="nucleotide sequence ID" value="NZ_JAEDAH010000099.1"/>
</dbReference>
<feature type="transmembrane region" description="Helical" evidence="1">
    <location>
        <begin position="17"/>
        <end position="36"/>
    </location>
</feature>